<organism evidence="4 5">
    <name type="scientific">Chlorella sorokiniana</name>
    <name type="common">Freshwater green alga</name>
    <dbReference type="NCBI Taxonomy" id="3076"/>
    <lineage>
        <taxon>Eukaryota</taxon>
        <taxon>Viridiplantae</taxon>
        <taxon>Chlorophyta</taxon>
        <taxon>core chlorophytes</taxon>
        <taxon>Trebouxiophyceae</taxon>
        <taxon>Chlorellales</taxon>
        <taxon>Chlorellaceae</taxon>
        <taxon>Chlorella clade</taxon>
        <taxon>Chlorella</taxon>
    </lineage>
</organism>
<comment type="caution">
    <text evidence="4">The sequence shown here is derived from an EMBL/GenBank/DDBJ whole genome shotgun (WGS) entry which is preliminary data.</text>
</comment>
<keyword evidence="2" id="KW-0812">Transmembrane</keyword>
<evidence type="ECO:0000256" key="2">
    <source>
        <dbReference type="SAM" id="Phobius"/>
    </source>
</evidence>
<protein>
    <submittedName>
        <fullName evidence="4">Glycosyltransferase family 77</fullName>
    </submittedName>
</protein>
<keyword evidence="5" id="KW-1185">Reference proteome</keyword>
<reference evidence="4 5" key="1">
    <citation type="journal article" date="2018" name="Plant J.">
        <title>Genome sequences of Chlorella sorokiniana UTEX 1602 and Micractinium conductrix SAG 241.80: implications to maltose excretion by a green alga.</title>
        <authorList>
            <person name="Arriola M.B."/>
            <person name="Velmurugan N."/>
            <person name="Zhang Y."/>
            <person name="Plunkett M.H."/>
            <person name="Hondzo H."/>
            <person name="Barney B.M."/>
        </authorList>
    </citation>
    <scope>NUCLEOTIDE SEQUENCE [LARGE SCALE GENOMIC DNA]</scope>
    <source>
        <strain evidence="5">UTEX 1602</strain>
    </source>
</reference>
<dbReference type="InterPro" id="IPR005069">
    <property type="entry name" value="Nucl-diP-sugar_transferase"/>
</dbReference>
<dbReference type="AlphaFoldDB" id="A0A2P6TDF4"/>
<feature type="compositionally biased region" description="Low complexity" evidence="1">
    <location>
        <begin position="111"/>
        <end position="126"/>
    </location>
</feature>
<dbReference type="EMBL" id="LHPG02000022">
    <property type="protein sequence ID" value="PRW20665.1"/>
    <property type="molecule type" value="Genomic_DNA"/>
</dbReference>
<sequence>MAKLDELQLHRGRVTPLKLACVLLFLLATSGCGFYLVATPARQLYWGVYARVRPMVSERDLLLSGKEVQGGVIGASEAAQPGLAAAQQATGAADEPAIDSGSTEQAAKQPEQQVAEQKTEQQQQEAGPGGGTAAASPHALTKELVQRVAQDNMVVVTWANYHYRDFVMNWVEHLQATGCEAFIVGAMDDKLLEFLLDKKVPTFSMSSGLSLGDFGWGSPTFHKMGREKINLLHSFTKMGFDVLISDVDTVWLRNPLPYMKQYPDADILTSSDHLSNTVTDEGLELWPQAASAANIGIMLFRPRANALAKEWVEELEKDANVWDQNAFNQLFTRGAKPSEGSQRLFECYDNKLKCGILPVSIFCSGHTGFTQRMPDKLGFKPYVVHATFQFSGTPGKRHRMRERLWWNALLDAARTVNRDVTLQATMPHFELVNYQLRQLRALFALATITGRAVILPALQCGMDRWWAPHGGIIPGSALELPYLCPADHVLELEAMTADLPEDQFGPAIAFREYSFLQNPQSADLIKSVVTLQVCQDAAKEGCVDSGDAGGGKLRPQLNEQQLKALLTQGQVAHAKVLRFTGGVERLFSGWADDATAQRFKRRLDQYGTIWCCVNAHPGHVWYDFFHDKMPHTDRHGRLVEGKWQPITGP</sequence>
<feature type="region of interest" description="Disordered" evidence="1">
    <location>
        <begin position="84"/>
        <end position="137"/>
    </location>
</feature>
<dbReference type="PROSITE" id="PS51257">
    <property type="entry name" value="PROKAR_LIPOPROTEIN"/>
    <property type="match status" value="1"/>
</dbReference>
<feature type="transmembrane region" description="Helical" evidence="2">
    <location>
        <begin position="20"/>
        <end position="38"/>
    </location>
</feature>
<dbReference type="STRING" id="3076.A0A2P6TDF4"/>
<dbReference type="GO" id="GO:0052325">
    <property type="term" value="P:cell wall pectin biosynthetic process"/>
    <property type="evidence" value="ECO:0007669"/>
    <property type="project" value="TreeGrafter"/>
</dbReference>
<dbReference type="GO" id="GO:0052636">
    <property type="term" value="F:arabinosyltransferase activity"/>
    <property type="evidence" value="ECO:0007669"/>
    <property type="project" value="TreeGrafter"/>
</dbReference>
<dbReference type="InterPro" id="IPR053250">
    <property type="entry name" value="Glycosyltransferase_77"/>
</dbReference>
<evidence type="ECO:0000259" key="3">
    <source>
        <dbReference type="Pfam" id="PF03407"/>
    </source>
</evidence>
<evidence type="ECO:0000313" key="5">
    <source>
        <dbReference type="Proteomes" id="UP000239899"/>
    </source>
</evidence>
<dbReference type="Pfam" id="PF03407">
    <property type="entry name" value="Nucleotid_trans"/>
    <property type="match status" value="1"/>
</dbReference>
<evidence type="ECO:0000256" key="1">
    <source>
        <dbReference type="SAM" id="MobiDB-lite"/>
    </source>
</evidence>
<feature type="compositionally biased region" description="Low complexity" evidence="1">
    <location>
        <begin position="84"/>
        <end position="93"/>
    </location>
</feature>
<accession>A0A2P6TDF4</accession>
<dbReference type="PANTHER" id="PTHR46936">
    <property type="entry name" value="ARABINOSYLTRANSFERASE XEG113"/>
    <property type="match status" value="1"/>
</dbReference>
<feature type="domain" description="Nucleotide-diphospho-sugar transferase" evidence="3">
    <location>
        <begin position="180"/>
        <end position="400"/>
    </location>
</feature>
<gene>
    <name evidence="4" type="ORF">C2E21_8829</name>
</gene>
<evidence type="ECO:0000313" key="4">
    <source>
        <dbReference type="EMBL" id="PRW20665.1"/>
    </source>
</evidence>
<name>A0A2P6TDF4_CHLSO</name>
<dbReference type="GO" id="GO:0005794">
    <property type="term" value="C:Golgi apparatus"/>
    <property type="evidence" value="ECO:0007669"/>
    <property type="project" value="TreeGrafter"/>
</dbReference>
<dbReference type="Proteomes" id="UP000239899">
    <property type="component" value="Unassembled WGS sequence"/>
</dbReference>
<keyword evidence="2" id="KW-0472">Membrane</keyword>
<keyword evidence="2" id="KW-1133">Transmembrane helix</keyword>
<dbReference type="PANTHER" id="PTHR46936:SF1">
    <property type="entry name" value="ARABINOSYLTRANSFERASE XEG113"/>
    <property type="match status" value="1"/>
</dbReference>
<dbReference type="OrthoDB" id="540503at2759"/>
<proteinExistence type="predicted"/>